<evidence type="ECO:0000313" key="12">
    <source>
        <dbReference type="EMBL" id="PDT44107.1"/>
    </source>
</evidence>
<evidence type="ECO:0000313" key="13">
    <source>
        <dbReference type="Proteomes" id="UP000220353"/>
    </source>
</evidence>
<dbReference type="Pfam" id="PF02669">
    <property type="entry name" value="KdpC"/>
    <property type="match status" value="1"/>
</dbReference>
<dbReference type="GO" id="GO:0016020">
    <property type="term" value="C:membrane"/>
    <property type="evidence" value="ECO:0007669"/>
    <property type="project" value="InterPro"/>
</dbReference>
<dbReference type="PANTHER" id="PTHR30042:SF2">
    <property type="entry name" value="POTASSIUM-TRANSPORTING ATPASE KDPC SUBUNIT"/>
    <property type="match status" value="1"/>
</dbReference>
<evidence type="ECO:0000256" key="10">
    <source>
        <dbReference type="ARBA" id="ARBA00023136"/>
    </source>
</evidence>
<evidence type="ECO:0000256" key="2">
    <source>
        <dbReference type="ARBA" id="ARBA00022475"/>
    </source>
</evidence>
<keyword evidence="8" id="KW-1133">Transmembrane helix</keyword>
<evidence type="ECO:0000256" key="9">
    <source>
        <dbReference type="ARBA" id="ARBA00023065"/>
    </source>
</evidence>
<evidence type="ECO:0000256" key="11">
    <source>
        <dbReference type="SAM" id="MobiDB-lite"/>
    </source>
</evidence>
<evidence type="ECO:0000256" key="5">
    <source>
        <dbReference type="ARBA" id="ARBA00022741"/>
    </source>
</evidence>
<name>A0A2A6LP76_RHIFR</name>
<evidence type="ECO:0000256" key="1">
    <source>
        <dbReference type="ARBA" id="ARBA00022448"/>
    </source>
</evidence>
<keyword evidence="2" id="KW-1003">Cell membrane</keyword>
<keyword evidence="9" id="KW-0406">Ion transport</keyword>
<dbReference type="AlphaFoldDB" id="A0A2A6LP76"/>
<dbReference type="EMBL" id="NWTC01000041">
    <property type="protein sequence ID" value="PDT44107.1"/>
    <property type="molecule type" value="Genomic_DNA"/>
</dbReference>
<evidence type="ECO:0000256" key="8">
    <source>
        <dbReference type="ARBA" id="ARBA00022989"/>
    </source>
</evidence>
<comment type="caution">
    <text evidence="12">The sequence shown here is derived from an EMBL/GenBank/DDBJ whole genome shotgun (WGS) entry which is preliminary data.</text>
</comment>
<evidence type="ECO:0000256" key="6">
    <source>
        <dbReference type="ARBA" id="ARBA00022840"/>
    </source>
</evidence>
<evidence type="ECO:0000256" key="4">
    <source>
        <dbReference type="ARBA" id="ARBA00022692"/>
    </source>
</evidence>
<dbReference type="PANTHER" id="PTHR30042">
    <property type="entry name" value="POTASSIUM-TRANSPORTING ATPASE C CHAIN"/>
    <property type="match status" value="1"/>
</dbReference>
<accession>A0A2A6LP76</accession>
<keyword evidence="4" id="KW-0812">Transmembrane</keyword>
<keyword evidence="3" id="KW-0633">Potassium transport</keyword>
<keyword evidence="6" id="KW-0067">ATP-binding</keyword>
<sequence>MQAFRQAEYSHGRPSAVDYDAASSGGTNLAPTNRELVDAVDERVGVIAEETGRPDVCRGASLQTSVNARVATRLNYQPHC</sequence>
<protein>
    <submittedName>
        <fullName evidence="12">Uncharacterized protein</fullName>
    </submittedName>
</protein>
<evidence type="ECO:0000256" key="7">
    <source>
        <dbReference type="ARBA" id="ARBA00022958"/>
    </source>
</evidence>
<dbReference type="InterPro" id="IPR003820">
    <property type="entry name" value="KdpC"/>
</dbReference>
<keyword evidence="10" id="KW-0472">Membrane</keyword>
<dbReference type="GO" id="GO:0005524">
    <property type="term" value="F:ATP binding"/>
    <property type="evidence" value="ECO:0007669"/>
    <property type="project" value="UniProtKB-KW"/>
</dbReference>
<evidence type="ECO:0000256" key="3">
    <source>
        <dbReference type="ARBA" id="ARBA00022538"/>
    </source>
</evidence>
<dbReference type="RefSeq" id="WP_097587953.1">
    <property type="nucleotide sequence ID" value="NZ_NWTC01000041.1"/>
</dbReference>
<organism evidence="12 13">
    <name type="scientific">Rhizobium fredii</name>
    <name type="common">Sinorhizobium fredii</name>
    <dbReference type="NCBI Taxonomy" id="380"/>
    <lineage>
        <taxon>Bacteria</taxon>
        <taxon>Pseudomonadati</taxon>
        <taxon>Pseudomonadota</taxon>
        <taxon>Alphaproteobacteria</taxon>
        <taxon>Hyphomicrobiales</taxon>
        <taxon>Rhizobiaceae</taxon>
        <taxon>Sinorhizobium/Ensifer group</taxon>
        <taxon>Sinorhizobium</taxon>
    </lineage>
</organism>
<keyword evidence="1" id="KW-0813">Transport</keyword>
<keyword evidence="7" id="KW-0630">Potassium</keyword>
<proteinExistence type="predicted"/>
<gene>
    <name evidence="12" type="ORF">CO661_31120</name>
</gene>
<dbReference type="GO" id="GO:0008556">
    <property type="term" value="F:P-type potassium transmembrane transporter activity"/>
    <property type="evidence" value="ECO:0007669"/>
    <property type="project" value="InterPro"/>
</dbReference>
<reference evidence="12 13" key="1">
    <citation type="submission" date="2017-09" db="EMBL/GenBank/DDBJ databases">
        <title>Comparative genomics of rhizobia isolated from Phaseolus vulgaris in China.</title>
        <authorList>
            <person name="Tong W."/>
        </authorList>
    </citation>
    <scope>NUCLEOTIDE SEQUENCE [LARGE SCALE GENOMIC DNA]</scope>
    <source>
        <strain evidence="12 13">PCH1</strain>
    </source>
</reference>
<keyword evidence="5" id="KW-0547">Nucleotide-binding</keyword>
<dbReference type="Proteomes" id="UP000220353">
    <property type="component" value="Unassembled WGS sequence"/>
</dbReference>
<feature type="region of interest" description="Disordered" evidence="11">
    <location>
        <begin position="1"/>
        <end position="33"/>
    </location>
</feature>